<dbReference type="AlphaFoldDB" id="A0A5R8XZA0"/>
<protein>
    <recommendedName>
        <fullName evidence="1">Haem-binding uptake Tiki superfamily ChaN domain-containing protein</fullName>
    </recommendedName>
</protein>
<organism evidence="2 3">
    <name type="scientific">Arcobacter arenosus</name>
    <dbReference type="NCBI Taxonomy" id="2576037"/>
    <lineage>
        <taxon>Bacteria</taxon>
        <taxon>Pseudomonadati</taxon>
        <taxon>Campylobacterota</taxon>
        <taxon>Epsilonproteobacteria</taxon>
        <taxon>Campylobacterales</taxon>
        <taxon>Arcobacteraceae</taxon>
        <taxon>Arcobacter</taxon>
    </lineage>
</organism>
<gene>
    <name evidence="2" type="ORF">FDK22_09485</name>
</gene>
<comment type="caution">
    <text evidence="2">The sequence shown here is derived from an EMBL/GenBank/DDBJ whole genome shotgun (WGS) entry which is preliminary data.</text>
</comment>
<evidence type="ECO:0000313" key="3">
    <source>
        <dbReference type="Proteomes" id="UP000308901"/>
    </source>
</evidence>
<dbReference type="OrthoDB" id="9795827at2"/>
<dbReference type="InterPro" id="IPR007314">
    <property type="entry name" value="Cofac_haem-bd_dom"/>
</dbReference>
<dbReference type="RefSeq" id="WP_138152692.1">
    <property type="nucleotide sequence ID" value="NZ_VANU01000004.1"/>
</dbReference>
<dbReference type="Proteomes" id="UP000308901">
    <property type="component" value="Unassembled WGS sequence"/>
</dbReference>
<dbReference type="EMBL" id="VANU01000004">
    <property type="protein sequence ID" value="TLP37547.1"/>
    <property type="molecule type" value="Genomic_DNA"/>
</dbReference>
<dbReference type="PROSITE" id="PS51257">
    <property type="entry name" value="PROKAR_LIPOPROTEIN"/>
    <property type="match status" value="1"/>
</dbReference>
<dbReference type="Pfam" id="PF04187">
    <property type="entry name" value="Cofac_haem_bdg"/>
    <property type="match status" value="1"/>
</dbReference>
<evidence type="ECO:0000313" key="2">
    <source>
        <dbReference type="EMBL" id="TLP37547.1"/>
    </source>
</evidence>
<dbReference type="Gene3D" id="3.40.50.11550">
    <property type="match status" value="1"/>
</dbReference>
<sequence>MKNVFLLIFTLFVFTACSNKDLVLSYDLKKEEGIFSNKEGKMINTSILVKQFEHYPIIFVGDHHNTKKTHEFFNELLKEMDKNGYKLNLANEWFSPSHDKILEEYTSDKIDSKKLKEERQWDKFTKFKWEYLEPIYETVKKNGGRLYGINLTTEERKKISTKNTKDMSKAEKDFYDSLDLNVNAHQKLVMPYLNHCKKMPNETNEPCEERMYRVQVAWDSFMANNVAELSKKVLKTKKDKLLVFVGSMHIEYDLGIPLRFARLSNLPFLTISNEKISEKEDLEIDINKSDFVYIYN</sequence>
<accession>A0A5R8XZA0</accession>
<proteinExistence type="predicted"/>
<evidence type="ECO:0000259" key="1">
    <source>
        <dbReference type="Pfam" id="PF04187"/>
    </source>
</evidence>
<reference evidence="2 3" key="1">
    <citation type="submission" date="2019-05" db="EMBL/GenBank/DDBJ databases">
        <title>Arcobacter sp. nov., isolated from sea sediment.</title>
        <authorList>
            <person name="Kim W."/>
        </authorList>
    </citation>
    <scope>NUCLEOTIDE SEQUENCE [LARGE SCALE GENOMIC DNA]</scope>
    <source>
        <strain evidence="2 3">CAU 1517</strain>
    </source>
</reference>
<feature type="domain" description="Haem-binding uptake Tiki superfamily ChaN" evidence="1">
    <location>
        <begin position="48"/>
        <end position="259"/>
    </location>
</feature>
<keyword evidence="3" id="KW-1185">Reference proteome</keyword>
<name>A0A5R8XZA0_9BACT</name>
<dbReference type="SUPFAM" id="SSF159501">
    <property type="entry name" value="EreA/ChaN-like"/>
    <property type="match status" value="1"/>
</dbReference>